<organism evidence="3 4">
    <name type="scientific">Actinomycetospora endophytica</name>
    <dbReference type="NCBI Taxonomy" id="2291215"/>
    <lineage>
        <taxon>Bacteria</taxon>
        <taxon>Bacillati</taxon>
        <taxon>Actinomycetota</taxon>
        <taxon>Actinomycetes</taxon>
        <taxon>Pseudonocardiales</taxon>
        <taxon>Pseudonocardiaceae</taxon>
        <taxon>Actinomycetospora</taxon>
    </lineage>
</organism>
<sequence length="186" mass="19401">MTSGPPANGPSPWRTVAACTARSILAIAVLLLLYETLPLTAASPAVALAALIIGLLLFIALVVSQFVAIDRSPHPGLRAGEALAVAIPLFLLLFAATYLRWSEADPAAFSEHLDRSTALYFTVTTFATVGFGDITAVSDPARDLVTAQIVADLLVLGLVVNAMASVARRARARGQNGPDVTAPRPD</sequence>
<feature type="transmembrane region" description="Helical" evidence="1">
    <location>
        <begin position="119"/>
        <end position="138"/>
    </location>
</feature>
<accession>A0ABS8PB43</accession>
<dbReference type="Pfam" id="PF07885">
    <property type="entry name" value="Ion_trans_2"/>
    <property type="match status" value="1"/>
</dbReference>
<gene>
    <name evidence="3" type="ORF">LQ327_19085</name>
</gene>
<keyword evidence="1" id="KW-1133">Transmembrane helix</keyword>
<dbReference type="Gene3D" id="1.10.287.70">
    <property type="match status" value="1"/>
</dbReference>
<dbReference type="GO" id="GO:0034220">
    <property type="term" value="P:monoatomic ion transmembrane transport"/>
    <property type="evidence" value="ECO:0007669"/>
    <property type="project" value="UniProtKB-KW"/>
</dbReference>
<feature type="transmembrane region" description="Helical" evidence="1">
    <location>
        <begin position="79"/>
        <end position="99"/>
    </location>
</feature>
<dbReference type="InterPro" id="IPR013099">
    <property type="entry name" value="K_chnl_dom"/>
</dbReference>
<keyword evidence="4" id="KW-1185">Reference proteome</keyword>
<feature type="domain" description="Potassium channel" evidence="2">
    <location>
        <begin position="90"/>
        <end position="167"/>
    </location>
</feature>
<feature type="transmembrane region" description="Helical" evidence="1">
    <location>
        <begin position="12"/>
        <end position="34"/>
    </location>
</feature>
<name>A0ABS8PB43_9PSEU</name>
<dbReference type="EMBL" id="JAJNDB010000004">
    <property type="protein sequence ID" value="MCD2195477.1"/>
    <property type="molecule type" value="Genomic_DNA"/>
</dbReference>
<evidence type="ECO:0000313" key="4">
    <source>
        <dbReference type="Proteomes" id="UP001199469"/>
    </source>
</evidence>
<comment type="caution">
    <text evidence="3">The sequence shown here is derived from an EMBL/GenBank/DDBJ whole genome shotgun (WGS) entry which is preliminary data.</text>
</comment>
<dbReference type="SUPFAM" id="SSF81324">
    <property type="entry name" value="Voltage-gated potassium channels"/>
    <property type="match status" value="1"/>
</dbReference>
<keyword evidence="3" id="KW-0407">Ion channel</keyword>
<evidence type="ECO:0000256" key="1">
    <source>
        <dbReference type="SAM" id="Phobius"/>
    </source>
</evidence>
<evidence type="ECO:0000259" key="2">
    <source>
        <dbReference type="Pfam" id="PF07885"/>
    </source>
</evidence>
<reference evidence="3 4" key="1">
    <citation type="submission" date="2021-11" db="EMBL/GenBank/DDBJ databases">
        <title>Draft genome sequence of Actinomycetospora sp. SF1 isolated from the rhizosphere soil.</title>
        <authorList>
            <person name="Duangmal K."/>
            <person name="Chantavorakit T."/>
        </authorList>
    </citation>
    <scope>NUCLEOTIDE SEQUENCE [LARGE SCALE GENOMIC DNA]</scope>
    <source>
        <strain evidence="3 4">TBRC 5722</strain>
    </source>
</reference>
<keyword evidence="3" id="KW-0813">Transport</keyword>
<feature type="transmembrane region" description="Helical" evidence="1">
    <location>
        <begin position="144"/>
        <end position="164"/>
    </location>
</feature>
<proteinExistence type="predicted"/>
<dbReference type="RefSeq" id="WP_230736618.1">
    <property type="nucleotide sequence ID" value="NZ_JAJNDB010000004.1"/>
</dbReference>
<keyword evidence="3" id="KW-0406">Ion transport</keyword>
<keyword evidence="1" id="KW-0812">Transmembrane</keyword>
<dbReference type="Proteomes" id="UP001199469">
    <property type="component" value="Unassembled WGS sequence"/>
</dbReference>
<protein>
    <submittedName>
        <fullName evidence="3">Potassium channel family protein</fullName>
    </submittedName>
</protein>
<keyword evidence="1" id="KW-0472">Membrane</keyword>
<evidence type="ECO:0000313" key="3">
    <source>
        <dbReference type="EMBL" id="MCD2195477.1"/>
    </source>
</evidence>
<feature type="transmembrane region" description="Helical" evidence="1">
    <location>
        <begin position="46"/>
        <end position="67"/>
    </location>
</feature>